<dbReference type="GO" id="GO:0046872">
    <property type="term" value="F:metal ion binding"/>
    <property type="evidence" value="ECO:0007669"/>
    <property type="project" value="UniProtKB-KW"/>
</dbReference>
<dbReference type="Proteomes" id="UP000694620">
    <property type="component" value="Chromosome 9"/>
</dbReference>
<name>A0A8C4S9Q0_ERPCA</name>
<dbReference type="InterPro" id="IPR024862">
    <property type="entry name" value="TRPV"/>
</dbReference>
<reference evidence="16" key="1">
    <citation type="submission" date="2021-06" db="EMBL/GenBank/DDBJ databases">
        <authorList>
            <consortium name="Wellcome Sanger Institute Data Sharing"/>
        </authorList>
    </citation>
    <scope>NUCLEOTIDE SEQUENCE [LARGE SCALE GENOMIC DNA]</scope>
</reference>
<evidence type="ECO:0000256" key="13">
    <source>
        <dbReference type="ARBA" id="ARBA00023303"/>
    </source>
</evidence>
<evidence type="ECO:0000256" key="9">
    <source>
        <dbReference type="ARBA" id="ARBA00022837"/>
    </source>
</evidence>
<keyword evidence="8" id="KW-0677">Repeat</keyword>
<dbReference type="GO" id="GO:0005262">
    <property type="term" value="F:calcium channel activity"/>
    <property type="evidence" value="ECO:0007669"/>
    <property type="project" value="UniProtKB-KW"/>
</dbReference>
<protein>
    <submittedName>
        <fullName evidence="16">Transient receptor potential cation channel subfamily V member 6-like</fullName>
    </submittedName>
</protein>
<dbReference type="GO" id="GO:0098703">
    <property type="term" value="P:calcium ion import across plasma membrane"/>
    <property type="evidence" value="ECO:0007669"/>
    <property type="project" value="TreeGrafter"/>
</dbReference>
<keyword evidence="11 14" id="KW-0040">ANK repeat</keyword>
<dbReference type="GO" id="GO:0005516">
    <property type="term" value="F:calmodulin binding"/>
    <property type="evidence" value="ECO:0007669"/>
    <property type="project" value="UniProtKB-KW"/>
</dbReference>
<dbReference type="PROSITE" id="PS50297">
    <property type="entry name" value="ANK_REP_REGION"/>
    <property type="match status" value="2"/>
</dbReference>
<feature type="transmembrane region" description="Helical" evidence="15">
    <location>
        <begin position="549"/>
        <end position="569"/>
    </location>
</feature>
<keyword evidence="12" id="KW-0406">Ion transport</keyword>
<dbReference type="AlphaFoldDB" id="A0A8C4S9Q0"/>
<organism evidence="16 17">
    <name type="scientific">Erpetoichthys calabaricus</name>
    <name type="common">Rope fish</name>
    <name type="synonym">Calamoichthys calabaricus</name>
    <dbReference type="NCBI Taxonomy" id="27687"/>
    <lineage>
        <taxon>Eukaryota</taxon>
        <taxon>Metazoa</taxon>
        <taxon>Chordata</taxon>
        <taxon>Craniata</taxon>
        <taxon>Vertebrata</taxon>
        <taxon>Euteleostomi</taxon>
        <taxon>Actinopterygii</taxon>
        <taxon>Polypteriformes</taxon>
        <taxon>Polypteridae</taxon>
        <taxon>Erpetoichthys</taxon>
    </lineage>
</organism>
<feature type="transmembrane region" description="Helical" evidence="15">
    <location>
        <begin position="408"/>
        <end position="433"/>
    </location>
</feature>
<evidence type="ECO:0000256" key="5">
    <source>
        <dbReference type="ARBA" id="ARBA00022568"/>
    </source>
</evidence>
<keyword evidence="9" id="KW-0106">Calcium</keyword>
<keyword evidence="7" id="KW-0479">Metal-binding</keyword>
<evidence type="ECO:0000256" key="3">
    <source>
        <dbReference type="ARBA" id="ARBA00022475"/>
    </source>
</evidence>
<keyword evidence="3" id="KW-1003">Cell membrane</keyword>
<feature type="transmembrane region" description="Helical" evidence="15">
    <location>
        <begin position="485"/>
        <end position="504"/>
    </location>
</feature>
<accession>A0A8C4S9Q0</accession>
<proteinExistence type="predicted"/>
<keyword evidence="2" id="KW-0813">Transport</keyword>
<comment type="subcellular location">
    <subcellularLocation>
        <location evidence="1">Cell membrane</location>
        <topology evidence="1">Multi-pass membrane protein</topology>
    </subcellularLocation>
</comment>
<reference evidence="16" key="3">
    <citation type="submission" date="2025-09" db="UniProtKB">
        <authorList>
            <consortium name="Ensembl"/>
        </authorList>
    </citation>
    <scope>IDENTIFICATION</scope>
</reference>
<evidence type="ECO:0000256" key="4">
    <source>
        <dbReference type="ARBA" id="ARBA00022553"/>
    </source>
</evidence>
<dbReference type="SUPFAM" id="SSF48403">
    <property type="entry name" value="Ankyrin repeat"/>
    <property type="match status" value="1"/>
</dbReference>
<keyword evidence="15" id="KW-1133">Transmembrane helix</keyword>
<dbReference type="InterPro" id="IPR036770">
    <property type="entry name" value="Ankyrin_rpt-contain_sf"/>
</dbReference>
<evidence type="ECO:0000256" key="11">
    <source>
        <dbReference type="ARBA" id="ARBA00023043"/>
    </source>
</evidence>
<sequence>SPPSVPSLPHQQDWGEYLHKKDWKQVVDEAHLQQIQRTTENLLLLAAKKNDVATIKKMSKQSDTDFFERGALGETALHVATLYDNLEAAVALLDAAPDLVNQVITSDLYAGKTALHIAAANQNLNLVKELIRRGADVIKPRVTGSYFSKNRKNLIFYGEHILSYAASTGNEIIVKLLLDNGADIRAQDSWGNTVLHILVLQPNAVKSCHMFDLILAADKNINGQIPLDRIKNKKGLTPFRLATAVGNLKMFQHIVNKRYLVHGHCGTKSYLYDISEIDSFENESSILELIVSSQERKAFRILEMTPVKQLIYLKWNKYGRYYFCILMLFYLLYITLFTLCCVFRPLKHYNSTNHQDVTIYVKKTLKESYITHNDYLRLGGEVISVFGAIVILLLEVPSILKVGVTRYFGYNVLGGPFHATIISYAVLVLVLLILRLTSSKGETEVMALALVLCWGNNLYFARGFEILGPSVIVLQKVIFSDLLKFLWLLVFTLIGFSTALWMAYMTQNPSADVYFADFATVFLFEYKMSLGLLNIPINTTVWTPSIVKVLHTALTVFALLLLMSLLSAMQRNTFARVRKEKDDLWRAQIVATTIMLERRLPRCMWPRLGIWGQDYGLGNKWFLRLENC</sequence>
<feature type="repeat" description="ANK" evidence="14">
    <location>
        <begin position="157"/>
        <end position="189"/>
    </location>
</feature>
<evidence type="ECO:0000313" key="17">
    <source>
        <dbReference type="Proteomes" id="UP000694620"/>
    </source>
</evidence>
<dbReference type="PRINTS" id="PR01415">
    <property type="entry name" value="ANKYRIN"/>
</dbReference>
<keyword evidence="6" id="KW-0107">Calcium channel</keyword>
<feature type="transmembrane region" description="Helical" evidence="15">
    <location>
        <begin position="321"/>
        <end position="346"/>
    </location>
</feature>
<dbReference type="PRINTS" id="PR01765">
    <property type="entry name" value="ECACCHANNEL"/>
</dbReference>
<reference evidence="16" key="2">
    <citation type="submission" date="2025-08" db="UniProtKB">
        <authorList>
            <consortium name="Ensembl"/>
        </authorList>
    </citation>
    <scope>IDENTIFICATION</scope>
</reference>
<evidence type="ECO:0000313" key="16">
    <source>
        <dbReference type="Ensembl" id="ENSECRP00000011361.1"/>
    </source>
</evidence>
<keyword evidence="10" id="KW-0112">Calmodulin-binding</keyword>
<dbReference type="Ensembl" id="ENSECRT00000011548.1">
    <property type="protein sequence ID" value="ENSECRP00000011361.1"/>
    <property type="gene ID" value="ENSECRG00000007563.1"/>
</dbReference>
<keyword evidence="5" id="KW-0109">Calcium transport</keyword>
<dbReference type="Pfam" id="PF12796">
    <property type="entry name" value="Ank_2"/>
    <property type="match status" value="1"/>
</dbReference>
<keyword evidence="13" id="KW-0407">Ion channel</keyword>
<keyword evidence="4" id="KW-0597">Phosphoprotein</keyword>
<dbReference type="InterPro" id="IPR008344">
    <property type="entry name" value="TRPV5/TRPV6"/>
</dbReference>
<dbReference type="PROSITE" id="PS50088">
    <property type="entry name" value="ANK_REPEAT"/>
    <property type="match status" value="2"/>
</dbReference>
<keyword evidence="15" id="KW-0812">Transmembrane</keyword>
<evidence type="ECO:0000256" key="7">
    <source>
        <dbReference type="ARBA" id="ARBA00022723"/>
    </source>
</evidence>
<dbReference type="Gene3D" id="1.25.40.20">
    <property type="entry name" value="Ankyrin repeat-containing domain"/>
    <property type="match status" value="2"/>
</dbReference>
<dbReference type="GeneTree" id="ENSGT00940000156687"/>
<feature type="repeat" description="ANK" evidence="14">
    <location>
        <begin position="110"/>
        <end position="137"/>
    </location>
</feature>
<evidence type="ECO:0000256" key="2">
    <source>
        <dbReference type="ARBA" id="ARBA00022448"/>
    </source>
</evidence>
<dbReference type="InterPro" id="IPR002110">
    <property type="entry name" value="Ankyrin_rpt"/>
</dbReference>
<evidence type="ECO:0000256" key="10">
    <source>
        <dbReference type="ARBA" id="ARBA00022860"/>
    </source>
</evidence>
<evidence type="ECO:0000256" key="15">
    <source>
        <dbReference type="SAM" id="Phobius"/>
    </source>
</evidence>
<keyword evidence="15" id="KW-0472">Membrane</keyword>
<feature type="transmembrane region" description="Helical" evidence="15">
    <location>
        <begin position="375"/>
        <end position="396"/>
    </location>
</feature>
<dbReference type="PANTHER" id="PTHR10582">
    <property type="entry name" value="TRANSIENT RECEPTOR POTENTIAL ION CHANNEL PROTEIN"/>
    <property type="match status" value="1"/>
</dbReference>
<gene>
    <name evidence="16" type="primary">LOC114657583</name>
</gene>
<dbReference type="Pfam" id="PF13857">
    <property type="entry name" value="Ank_5"/>
    <property type="match status" value="1"/>
</dbReference>
<evidence type="ECO:0000256" key="6">
    <source>
        <dbReference type="ARBA" id="ARBA00022673"/>
    </source>
</evidence>
<evidence type="ECO:0000256" key="1">
    <source>
        <dbReference type="ARBA" id="ARBA00004651"/>
    </source>
</evidence>
<keyword evidence="17" id="KW-1185">Reference proteome</keyword>
<dbReference type="CDD" id="cd22192">
    <property type="entry name" value="TRPV5-6"/>
    <property type="match status" value="1"/>
</dbReference>
<evidence type="ECO:0000256" key="12">
    <source>
        <dbReference type="ARBA" id="ARBA00023065"/>
    </source>
</evidence>
<evidence type="ECO:0000256" key="14">
    <source>
        <dbReference type="PROSITE-ProRule" id="PRU00023"/>
    </source>
</evidence>
<evidence type="ECO:0000256" key="8">
    <source>
        <dbReference type="ARBA" id="ARBA00022737"/>
    </source>
</evidence>
<dbReference type="SMART" id="SM00248">
    <property type="entry name" value="ANK"/>
    <property type="match status" value="6"/>
</dbReference>
<dbReference type="PANTHER" id="PTHR10582:SF25">
    <property type="entry name" value="TRANSIENT RECEPTOR POTENTIAL CATION CHANNEL SUBFAMILY V MEMBER 6"/>
    <property type="match status" value="1"/>
</dbReference>
<dbReference type="GO" id="GO:0005886">
    <property type="term" value="C:plasma membrane"/>
    <property type="evidence" value="ECO:0007669"/>
    <property type="project" value="UniProtKB-SubCell"/>
</dbReference>